<dbReference type="GO" id="GO:0046394">
    <property type="term" value="P:carboxylic acid biosynthetic process"/>
    <property type="evidence" value="ECO:0007669"/>
    <property type="project" value="UniProtKB-ARBA"/>
</dbReference>
<gene>
    <name evidence="4" type="ORF">HYPSUDRAFT_196157</name>
</gene>
<feature type="signal peptide" evidence="2">
    <location>
        <begin position="1"/>
        <end position="19"/>
    </location>
</feature>
<dbReference type="Proteomes" id="UP000054270">
    <property type="component" value="Unassembled WGS sequence"/>
</dbReference>
<dbReference type="OMA" id="HMYSSTY"/>
<dbReference type="EMBL" id="KN817518">
    <property type="protein sequence ID" value="KJA29825.1"/>
    <property type="molecule type" value="Genomic_DNA"/>
</dbReference>
<feature type="region of interest" description="Disordered" evidence="1">
    <location>
        <begin position="460"/>
        <end position="502"/>
    </location>
</feature>
<dbReference type="GO" id="GO:0006520">
    <property type="term" value="P:amino acid metabolic process"/>
    <property type="evidence" value="ECO:0007669"/>
    <property type="project" value="UniProtKB-ARBA"/>
</dbReference>
<evidence type="ECO:0000256" key="1">
    <source>
        <dbReference type="SAM" id="MobiDB-lite"/>
    </source>
</evidence>
<keyword evidence="2" id="KW-0732">Signal</keyword>
<organism evidence="4 5">
    <name type="scientific">Hypholoma sublateritium (strain FD-334 SS-4)</name>
    <dbReference type="NCBI Taxonomy" id="945553"/>
    <lineage>
        <taxon>Eukaryota</taxon>
        <taxon>Fungi</taxon>
        <taxon>Dikarya</taxon>
        <taxon>Basidiomycota</taxon>
        <taxon>Agaricomycotina</taxon>
        <taxon>Agaricomycetes</taxon>
        <taxon>Agaricomycetidae</taxon>
        <taxon>Agaricales</taxon>
        <taxon>Agaricineae</taxon>
        <taxon>Strophariaceae</taxon>
        <taxon>Hypholoma</taxon>
    </lineage>
</organism>
<feature type="chain" id="PRO_5002250227" description="CASTOR ACT domain-containing protein" evidence="2">
    <location>
        <begin position="20"/>
        <end position="525"/>
    </location>
</feature>
<feature type="domain" description="CASTOR ACT" evidence="3">
    <location>
        <begin position="104"/>
        <end position="166"/>
    </location>
</feature>
<evidence type="ECO:0000259" key="3">
    <source>
        <dbReference type="Pfam" id="PF13840"/>
    </source>
</evidence>
<protein>
    <recommendedName>
        <fullName evidence="3">CASTOR ACT domain-containing protein</fullName>
    </recommendedName>
</protein>
<reference evidence="5" key="1">
    <citation type="submission" date="2014-04" db="EMBL/GenBank/DDBJ databases">
        <title>Evolutionary Origins and Diversification of the Mycorrhizal Mutualists.</title>
        <authorList>
            <consortium name="DOE Joint Genome Institute"/>
            <consortium name="Mycorrhizal Genomics Consortium"/>
            <person name="Kohler A."/>
            <person name="Kuo A."/>
            <person name="Nagy L.G."/>
            <person name="Floudas D."/>
            <person name="Copeland A."/>
            <person name="Barry K.W."/>
            <person name="Cichocki N."/>
            <person name="Veneault-Fourrey C."/>
            <person name="LaButti K."/>
            <person name="Lindquist E.A."/>
            <person name="Lipzen A."/>
            <person name="Lundell T."/>
            <person name="Morin E."/>
            <person name="Murat C."/>
            <person name="Riley R."/>
            <person name="Ohm R."/>
            <person name="Sun H."/>
            <person name="Tunlid A."/>
            <person name="Henrissat B."/>
            <person name="Grigoriev I.V."/>
            <person name="Hibbett D.S."/>
            <person name="Martin F."/>
        </authorList>
    </citation>
    <scope>NUCLEOTIDE SEQUENCE [LARGE SCALE GENOMIC DNA]</scope>
    <source>
        <strain evidence="5">FD-334 SS-4</strain>
    </source>
</reference>
<dbReference type="InterPro" id="IPR051719">
    <property type="entry name" value="CASTOR_mTORC1"/>
</dbReference>
<evidence type="ECO:0000313" key="5">
    <source>
        <dbReference type="Proteomes" id="UP000054270"/>
    </source>
</evidence>
<dbReference type="InterPro" id="IPR027795">
    <property type="entry name" value="CASTOR_ACT_dom"/>
</dbReference>
<proteinExistence type="predicted"/>
<dbReference type="Gene3D" id="3.30.2130.10">
    <property type="entry name" value="VC0802-like"/>
    <property type="match status" value="1"/>
</dbReference>
<feature type="region of interest" description="Disordered" evidence="1">
    <location>
        <begin position="317"/>
        <end position="370"/>
    </location>
</feature>
<feature type="region of interest" description="Disordered" evidence="1">
    <location>
        <begin position="76"/>
        <end position="95"/>
    </location>
</feature>
<dbReference type="OrthoDB" id="58529at2759"/>
<dbReference type="Pfam" id="PF13840">
    <property type="entry name" value="ACT_7"/>
    <property type="match status" value="1"/>
</dbReference>
<dbReference type="InterPro" id="IPR045865">
    <property type="entry name" value="ACT-like_dom_sf"/>
</dbReference>
<dbReference type="PANTHER" id="PTHR31131:SF6">
    <property type="entry name" value="CASTOR ACT DOMAIN-CONTAINING PROTEIN"/>
    <property type="match status" value="1"/>
</dbReference>
<dbReference type="SUPFAM" id="SSF55021">
    <property type="entry name" value="ACT-like"/>
    <property type="match status" value="1"/>
</dbReference>
<keyword evidence="5" id="KW-1185">Reference proteome</keyword>
<feature type="region of interest" description="Disordered" evidence="1">
    <location>
        <begin position="219"/>
        <end position="247"/>
    </location>
</feature>
<feature type="compositionally biased region" description="Low complexity" evidence="1">
    <location>
        <begin position="342"/>
        <end position="364"/>
    </location>
</feature>
<dbReference type="PANTHER" id="PTHR31131">
    <property type="entry name" value="CHROMOSOME 1, WHOLE GENOME SHOTGUN SEQUENCE"/>
    <property type="match status" value="1"/>
</dbReference>
<sequence>MPHRCSMQVTIALLPVSLSLVHIPRSRLDSLSQSVVRQLLQPNPAFLNITCNEIELSLFAEHSHLDVFEQIARKDGQRSRSGSASSRKTTPQHAPVFEPVEISYEKWSVLQVDSHNDQIGDNSGTRVHDLSAPLAAAGISILYQSSYTSDFIFVKESRLQEVLDIFETSGFDVYAAEAQSPTSPLYSPMSDDRVSADFASTSCKQSGAVLTRNVREADLSKRSNSISSETTHPGLQSPRTKSHSPTAGEVRMLSPDLACVGLSDDLGIDHWGLKIIKLVAFPDLIPSSHPASTQARPTVPYSRRISVKDMSLVNDYLTRNNSSDGSSTSSDEDGYFSHSPQNVSTTSLVSNTSRSYSDITSTSSGYKSPSKHLISTHLADISSGRTTLPPLSVTTESSRTTSLPRLPKLPFFSFTRTPEGSSLTADVKVLATLFPPKERHMVICSGELDAADLRLQRELDGEGPFSSDGEDDDASYSNNANESRRSRTRSRSGESRDSASSSYRCLQIDLRGFGLGTTCAASFPS</sequence>
<accession>A0A0D2QE08</accession>
<feature type="compositionally biased region" description="Polar residues" evidence="1">
    <location>
        <begin position="222"/>
        <end position="245"/>
    </location>
</feature>
<name>A0A0D2QE08_HYPSF</name>
<evidence type="ECO:0000256" key="2">
    <source>
        <dbReference type="SAM" id="SignalP"/>
    </source>
</evidence>
<evidence type="ECO:0000313" key="4">
    <source>
        <dbReference type="EMBL" id="KJA29825.1"/>
    </source>
</evidence>
<dbReference type="AlphaFoldDB" id="A0A0D2QE08"/>